<evidence type="ECO:0008006" key="4">
    <source>
        <dbReference type="Google" id="ProtNLM"/>
    </source>
</evidence>
<evidence type="ECO:0000256" key="1">
    <source>
        <dbReference type="SAM" id="MobiDB-lite"/>
    </source>
</evidence>
<protein>
    <recommendedName>
        <fullName evidence="4">PKD domain-containing protein</fullName>
    </recommendedName>
</protein>
<feature type="non-terminal residue" evidence="2">
    <location>
        <position position="1"/>
    </location>
</feature>
<evidence type="ECO:0000313" key="3">
    <source>
        <dbReference type="Proteomes" id="UP000230178"/>
    </source>
</evidence>
<sequence>DHCSVQALSLPTFHWTYSDPEGNPQASYQIQIDDDNPGTPPFTDSKDSSSPSYTPSTTQWRTWMSWNTNYWWTVKVKDNQGNWSDWSDPTPFTTPLHAGSWPDFSLSKERVAQNEVVTAIDISKCYTFPGNTEVNCRDLVGTSYEWDFNYIEPTFTVDKTTKGNTNWVYSERGFYKVKLRIEDDIAKCLSDKTGTVTVTLPLPRWWEIPPF</sequence>
<dbReference type="Pfam" id="PF25788">
    <property type="entry name" value="Ig_Rha78A_N"/>
    <property type="match status" value="1"/>
</dbReference>
<dbReference type="EMBL" id="PFVS01000085">
    <property type="protein sequence ID" value="PJA82937.1"/>
    <property type="molecule type" value="Genomic_DNA"/>
</dbReference>
<dbReference type="Proteomes" id="UP000230178">
    <property type="component" value="Unassembled WGS sequence"/>
</dbReference>
<evidence type="ECO:0000313" key="2">
    <source>
        <dbReference type="EMBL" id="PJA82937.1"/>
    </source>
</evidence>
<accession>A0A2M7Z342</accession>
<dbReference type="Gene3D" id="2.60.40.10">
    <property type="entry name" value="Immunoglobulins"/>
    <property type="match status" value="2"/>
</dbReference>
<feature type="region of interest" description="Disordered" evidence="1">
    <location>
        <begin position="24"/>
        <end position="56"/>
    </location>
</feature>
<gene>
    <name evidence="2" type="ORF">CO146_02185</name>
</gene>
<comment type="caution">
    <text evidence="2">The sequence shown here is derived from an EMBL/GenBank/DDBJ whole genome shotgun (WGS) entry which is preliminary data.</text>
</comment>
<dbReference type="SUPFAM" id="SSF49299">
    <property type="entry name" value="PKD domain"/>
    <property type="match status" value="1"/>
</dbReference>
<dbReference type="InterPro" id="IPR035986">
    <property type="entry name" value="PKD_dom_sf"/>
</dbReference>
<dbReference type="InterPro" id="IPR013783">
    <property type="entry name" value="Ig-like_fold"/>
</dbReference>
<dbReference type="AlphaFoldDB" id="A0A2M7Z342"/>
<organism evidence="2 3">
    <name type="scientific">Candidatus Nealsonbacteria bacterium CG_4_9_14_3_um_filter_37_29</name>
    <dbReference type="NCBI Taxonomy" id="1974696"/>
    <lineage>
        <taxon>Bacteria</taxon>
        <taxon>Candidatus Nealsoniibacteriota</taxon>
    </lineage>
</organism>
<reference evidence="3" key="1">
    <citation type="submission" date="2017-09" db="EMBL/GenBank/DDBJ databases">
        <title>Depth-based differentiation of microbial function through sediment-hosted aquifers and enrichment of novel symbionts in the deep terrestrial subsurface.</title>
        <authorList>
            <person name="Probst A.J."/>
            <person name="Ladd B."/>
            <person name="Jarett J.K."/>
            <person name="Geller-Mcgrath D.E."/>
            <person name="Sieber C.M.K."/>
            <person name="Emerson J.B."/>
            <person name="Anantharaman K."/>
            <person name="Thomas B.C."/>
            <person name="Malmstrom R."/>
            <person name="Stieglmeier M."/>
            <person name="Klingl A."/>
            <person name="Woyke T."/>
            <person name="Ryan C.M."/>
            <person name="Banfield J.F."/>
        </authorList>
    </citation>
    <scope>NUCLEOTIDE SEQUENCE [LARGE SCALE GENOMIC DNA]</scope>
</reference>
<name>A0A2M7Z342_9BACT</name>
<proteinExistence type="predicted"/>